<dbReference type="WBParaSite" id="nRc.2.0.1.t03548-RA">
    <property type="protein sequence ID" value="nRc.2.0.1.t03548-RA"/>
    <property type="gene ID" value="nRc.2.0.1.g03548"/>
</dbReference>
<evidence type="ECO:0000313" key="1">
    <source>
        <dbReference type="Proteomes" id="UP000887565"/>
    </source>
</evidence>
<proteinExistence type="predicted"/>
<sequence>LQPETIQLVSLVSKNIIFASQEGTFSTDYRGTSVGFCVIGESGSVSTVVRSLNIQNPYLASIQNPYLASNQ</sequence>
<accession>A0A915HNM8</accession>
<evidence type="ECO:0000313" key="2">
    <source>
        <dbReference type="WBParaSite" id="nRc.2.0.1.t03548-RA"/>
    </source>
</evidence>
<keyword evidence="1" id="KW-1185">Reference proteome</keyword>
<protein>
    <submittedName>
        <fullName evidence="2">Uncharacterized protein</fullName>
    </submittedName>
</protein>
<reference evidence="2" key="1">
    <citation type="submission" date="2022-11" db="UniProtKB">
        <authorList>
            <consortium name="WormBaseParasite"/>
        </authorList>
    </citation>
    <scope>IDENTIFICATION</scope>
</reference>
<dbReference type="Proteomes" id="UP000887565">
    <property type="component" value="Unplaced"/>
</dbReference>
<dbReference type="AlphaFoldDB" id="A0A915HNM8"/>
<name>A0A915HNM8_ROMCU</name>
<organism evidence="1 2">
    <name type="scientific">Romanomermis culicivorax</name>
    <name type="common">Nematode worm</name>
    <dbReference type="NCBI Taxonomy" id="13658"/>
    <lineage>
        <taxon>Eukaryota</taxon>
        <taxon>Metazoa</taxon>
        <taxon>Ecdysozoa</taxon>
        <taxon>Nematoda</taxon>
        <taxon>Enoplea</taxon>
        <taxon>Dorylaimia</taxon>
        <taxon>Mermithida</taxon>
        <taxon>Mermithoidea</taxon>
        <taxon>Mermithidae</taxon>
        <taxon>Romanomermis</taxon>
    </lineage>
</organism>